<evidence type="ECO:0000259" key="2">
    <source>
        <dbReference type="Pfam" id="PF25917"/>
    </source>
</evidence>
<dbReference type="Pfam" id="PF25917">
    <property type="entry name" value="BSH_RND"/>
    <property type="match status" value="1"/>
</dbReference>
<dbReference type="PANTHER" id="PTHR30469">
    <property type="entry name" value="MULTIDRUG RESISTANCE PROTEIN MDTA"/>
    <property type="match status" value="1"/>
</dbReference>
<name>A0A377G9G3_9GAMM</name>
<dbReference type="GO" id="GO:0015562">
    <property type="term" value="F:efflux transmembrane transporter activity"/>
    <property type="evidence" value="ECO:0007669"/>
    <property type="project" value="TreeGrafter"/>
</dbReference>
<dbReference type="RefSeq" id="WP_010653679.1">
    <property type="nucleotide sequence ID" value="NZ_JAPHOO010000001.1"/>
</dbReference>
<dbReference type="OrthoDB" id="9785187at2"/>
<gene>
    <name evidence="3" type="ORF">NCTC11370_01470</name>
</gene>
<protein>
    <submittedName>
        <fullName evidence="3">p-hydroxybenzoic acid efflux subunit AaeA</fullName>
    </submittedName>
</protein>
<dbReference type="AlphaFoldDB" id="A0A377G9G3"/>
<dbReference type="Gene3D" id="2.40.50.100">
    <property type="match status" value="1"/>
</dbReference>
<evidence type="ECO:0000256" key="1">
    <source>
        <dbReference type="ARBA" id="ARBA00009477"/>
    </source>
</evidence>
<dbReference type="InterPro" id="IPR058625">
    <property type="entry name" value="MdtA-like_BSH"/>
</dbReference>
<organism evidence="3 4">
    <name type="scientific">Fluoribacter dumoffii</name>
    <dbReference type="NCBI Taxonomy" id="463"/>
    <lineage>
        <taxon>Bacteria</taxon>
        <taxon>Pseudomonadati</taxon>
        <taxon>Pseudomonadota</taxon>
        <taxon>Gammaproteobacteria</taxon>
        <taxon>Legionellales</taxon>
        <taxon>Legionellaceae</taxon>
        <taxon>Fluoribacter</taxon>
    </lineage>
</organism>
<dbReference type="GO" id="GO:1990281">
    <property type="term" value="C:efflux pump complex"/>
    <property type="evidence" value="ECO:0007669"/>
    <property type="project" value="TreeGrafter"/>
</dbReference>
<dbReference type="STRING" id="1094715.GCA_000236165_00953"/>
<proteinExistence type="inferred from homology"/>
<dbReference type="SUPFAM" id="SSF111369">
    <property type="entry name" value="HlyD-like secretion proteins"/>
    <property type="match status" value="1"/>
</dbReference>
<reference evidence="3 4" key="1">
    <citation type="submission" date="2018-06" db="EMBL/GenBank/DDBJ databases">
        <authorList>
            <consortium name="Pathogen Informatics"/>
            <person name="Doyle S."/>
        </authorList>
    </citation>
    <scope>NUCLEOTIDE SEQUENCE [LARGE SCALE GENOMIC DNA]</scope>
    <source>
        <strain evidence="3 4">NCTC11370</strain>
    </source>
</reference>
<evidence type="ECO:0000313" key="3">
    <source>
        <dbReference type="EMBL" id="STO21403.1"/>
    </source>
</evidence>
<dbReference type="Gene3D" id="1.10.287.470">
    <property type="entry name" value="Helix hairpin bin"/>
    <property type="match status" value="1"/>
</dbReference>
<sequence>MKTRTLFIIACLGILAGVASVIIYNEKIKPEHPLTVSYNPYEKGIYATGIVESHQPTGQNVNIYPQVSGEITAVFAREGEHLKRGEPILKLDDSIQKELVAKDAAQIRYQQASLINLRQQLEKTRKSYLIDTKSVSKNALDNAINAVRIQIENVQIAKKQYAADLALLDKYTVRAPIDGVILRVGVAVGDYGSPLGRFDTYTQAMLPVIEMGITKPFLEVRCFIDEILVPTLPSSSHLEATMFVRGISNRGIPLEFIKIQPYLIPNIQLSNERTERVDVRVLPVIFKFTKPEDINIFPGQLVDIYIKGKK</sequence>
<dbReference type="EMBL" id="UGGT01000001">
    <property type="protein sequence ID" value="STO21403.1"/>
    <property type="molecule type" value="Genomic_DNA"/>
</dbReference>
<evidence type="ECO:0000313" key="4">
    <source>
        <dbReference type="Proteomes" id="UP000254554"/>
    </source>
</evidence>
<dbReference type="GeneID" id="93291959"/>
<dbReference type="Proteomes" id="UP000254554">
    <property type="component" value="Unassembled WGS sequence"/>
</dbReference>
<feature type="domain" description="Multidrug resistance protein MdtA-like barrel-sandwich hybrid" evidence="2">
    <location>
        <begin position="60"/>
        <end position="191"/>
    </location>
</feature>
<keyword evidence="4" id="KW-1185">Reference proteome</keyword>
<comment type="similarity">
    <text evidence="1">Belongs to the membrane fusion protein (MFP) (TC 8.A.1) family.</text>
</comment>
<dbReference type="PANTHER" id="PTHR30469:SF15">
    <property type="entry name" value="HLYD FAMILY OF SECRETION PROTEINS"/>
    <property type="match status" value="1"/>
</dbReference>
<accession>A0A377G9G3</accession>